<proteinExistence type="predicted"/>
<accession>A0A3N4I1F9</accession>
<feature type="compositionally biased region" description="Basic and acidic residues" evidence="1">
    <location>
        <begin position="341"/>
        <end position="356"/>
    </location>
</feature>
<organism evidence="2 3">
    <name type="scientific">Ascobolus immersus RN42</name>
    <dbReference type="NCBI Taxonomy" id="1160509"/>
    <lineage>
        <taxon>Eukaryota</taxon>
        <taxon>Fungi</taxon>
        <taxon>Dikarya</taxon>
        <taxon>Ascomycota</taxon>
        <taxon>Pezizomycotina</taxon>
        <taxon>Pezizomycetes</taxon>
        <taxon>Pezizales</taxon>
        <taxon>Ascobolaceae</taxon>
        <taxon>Ascobolus</taxon>
    </lineage>
</organism>
<evidence type="ECO:0000313" key="3">
    <source>
        <dbReference type="Proteomes" id="UP000275078"/>
    </source>
</evidence>
<evidence type="ECO:0000313" key="2">
    <source>
        <dbReference type="EMBL" id="RPA78061.1"/>
    </source>
</evidence>
<dbReference type="Proteomes" id="UP000275078">
    <property type="component" value="Unassembled WGS sequence"/>
</dbReference>
<dbReference type="AlphaFoldDB" id="A0A3N4I1F9"/>
<name>A0A3N4I1F9_ASCIM</name>
<reference evidence="2 3" key="1">
    <citation type="journal article" date="2018" name="Nat. Ecol. Evol.">
        <title>Pezizomycetes genomes reveal the molecular basis of ectomycorrhizal truffle lifestyle.</title>
        <authorList>
            <person name="Murat C."/>
            <person name="Payen T."/>
            <person name="Noel B."/>
            <person name="Kuo A."/>
            <person name="Morin E."/>
            <person name="Chen J."/>
            <person name="Kohler A."/>
            <person name="Krizsan K."/>
            <person name="Balestrini R."/>
            <person name="Da Silva C."/>
            <person name="Montanini B."/>
            <person name="Hainaut M."/>
            <person name="Levati E."/>
            <person name="Barry K.W."/>
            <person name="Belfiori B."/>
            <person name="Cichocki N."/>
            <person name="Clum A."/>
            <person name="Dockter R.B."/>
            <person name="Fauchery L."/>
            <person name="Guy J."/>
            <person name="Iotti M."/>
            <person name="Le Tacon F."/>
            <person name="Lindquist E.A."/>
            <person name="Lipzen A."/>
            <person name="Malagnac F."/>
            <person name="Mello A."/>
            <person name="Molinier V."/>
            <person name="Miyauchi S."/>
            <person name="Poulain J."/>
            <person name="Riccioni C."/>
            <person name="Rubini A."/>
            <person name="Sitrit Y."/>
            <person name="Splivallo R."/>
            <person name="Traeger S."/>
            <person name="Wang M."/>
            <person name="Zifcakova L."/>
            <person name="Wipf D."/>
            <person name="Zambonelli A."/>
            <person name="Paolocci F."/>
            <person name="Nowrousian M."/>
            <person name="Ottonello S."/>
            <person name="Baldrian P."/>
            <person name="Spatafora J.W."/>
            <person name="Henrissat B."/>
            <person name="Nagy L.G."/>
            <person name="Aury J.M."/>
            <person name="Wincker P."/>
            <person name="Grigoriev I.V."/>
            <person name="Bonfante P."/>
            <person name="Martin F.M."/>
        </authorList>
    </citation>
    <scope>NUCLEOTIDE SEQUENCE [LARGE SCALE GENOMIC DNA]</scope>
    <source>
        <strain evidence="2 3">RN42</strain>
    </source>
</reference>
<sequence length="356" mass="41328">MSAPYDYEKESKHYGSLEHWHEWGRPDPSLVMNHDKWQQRPFGKFSLASRFTQLDDSVWTKPLEPGNKAATRSDIRQVMFNMLVEVFAFNRSLDVLREECTYAVAVKTRFQWHLPRRADEPEEERSYLLICPGNGRDKHLVVVRTQYTSAKRIRGSTPDSHICRKCDIYLPQLILAECWRMSSLYIRWDPSMQMSDIESDLGIMLWHLHTSTSERGSAYLEMLKQFLARTRFFRPQKCWLILQALRRCHDTLTRQVPGMLRLIGKYPGTQTNAGLFYAQQAIREVMYKELAILPFMWDLRAPSVEGSLIRHCPTSPECWRRGGNGDPKMFEGTGGAEDDDNRNSDGDKDGGNVDVQ</sequence>
<protein>
    <submittedName>
        <fullName evidence="2">Uncharacterized protein</fullName>
    </submittedName>
</protein>
<keyword evidence="3" id="KW-1185">Reference proteome</keyword>
<evidence type="ECO:0000256" key="1">
    <source>
        <dbReference type="SAM" id="MobiDB-lite"/>
    </source>
</evidence>
<gene>
    <name evidence="2" type="ORF">BJ508DRAFT_416698</name>
</gene>
<dbReference type="EMBL" id="ML119716">
    <property type="protein sequence ID" value="RPA78061.1"/>
    <property type="molecule type" value="Genomic_DNA"/>
</dbReference>
<feature type="region of interest" description="Disordered" evidence="1">
    <location>
        <begin position="320"/>
        <end position="356"/>
    </location>
</feature>